<evidence type="ECO:0000313" key="3">
    <source>
        <dbReference type="EMBL" id="PPE05685.1"/>
    </source>
</evidence>
<protein>
    <submittedName>
        <fullName evidence="3">RNA pyrophosphohydrolase</fullName>
    </submittedName>
</protein>
<accession>A0A2S5REX2</accession>
<dbReference type="InterPro" id="IPR015797">
    <property type="entry name" value="NUDIX_hydrolase-like_dom_sf"/>
</dbReference>
<name>A0A2S5REX2_9PROT</name>
<dbReference type="Gene3D" id="3.90.79.10">
    <property type="entry name" value="Nucleoside Triphosphate Pyrophosphohydrolase"/>
    <property type="match status" value="1"/>
</dbReference>
<dbReference type="GO" id="GO:0016462">
    <property type="term" value="F:pyrophosphatase activity"/>
    <property type="evidence" value="ECO:0007669"/>
    <property type="project" value="UniProtKB-ARBA"/>
</dbReference>
<dbReference type="Proteomes" id="UP000239425">
    <property type="component" value="Unassembled WGS sequence"/>
</dbReference>
<dbReference type="SUPFAM" id="SSF55811">
    <property type="entry name" value="Nudix"/>
    <property type="match status" value="1"/>
</dbReference>
<dbReference type="EMBL" id="PHHC01000057">
    <property type="protein sequence ID" value="PPE05685.1"/>
    <property type="molecule type" value="Genomic_DNA"/>
</dbReference>
<organism evidence="3 4">
    <name type="scientific">Holospora curviuscula</name>
    <dbReference type="NCBI Taxonomy" id="1082868"/>
    <lineage>
        <taxon>Bacteria</taxon>
        <taxon>Pseudomonadati</taxon>
        <taxon>Pseudomonadota</taxon>
        <taxon>Alphaproteobacteria</taxon>
        <taxon>Holosporales</taxon>
        <taxon>Holosporaceae</taxon>
        <taxon>Holospora</taxon>
    </lineage>
</organism>
<comment type="caution">
    <text evidence="3">The sequence shown here is derived from an EMBL/GenBank/DDBJ whole genome shotgun (WGS) entry which is preliminary data.</text>
</comment>
<dbReference type="PROSITE" id="PS51462">
    <property type="entry name" value="NUDIX"/>
    <property type="match status" value="1"/>
</dbReference>
<gene>
    <name evidence="3" type="ORF">HCUR_00178</name>
</gene>
<proteinExistence type="predicted"/>
<dbReference type="Pfam" id="PF00293">
    <property type="entry name" value="NUDIX"/>
    <property type="match status" value="1"/>
</dbReference>
<evidence type="ECO:0000256" key="1">
    <source>
        <dbReference type="ARBA" id="ARBA00022801"/>
    </source>
</evidence>
<feature type="domain" description="Nudix hydrolase" evidence="2">
    <location>
        <begin position="27"/>
        <end position="175"/>
    </location>
</feature>
<keyword evidence="4" id="KW-1185">Reference proteome</keyword>
<keyword evidence="1 3" id="KW-0378">Hydrolase</keyword>
<reference evidence="3 4" key="1">
    <citation type="submission" date="2017-11" db="EMBL/GenBank/DDBJ databases">
        <title>Comparative genomic analysis of Holospora spp., intranuclear symbionts of paramecia.</title>
        <authorList>
            <person name="Garushyants S.K."/>
            <person name="Beliavskaya A."/>
            <person name="Malko D.B."/>
            <person name="Logacheva M.D."/>
            <person name="Rautian M.S."/>
            <person name="Gelfand M.S."/>
        </authorList>
    </citation>
    <scope>NUCLEOTIDE SEQUENCE [LARGE SCALE GENOMIC DNA]</scope>
    <source>
        <strain evidence="4">02AZ16</strain>
    </source>
</reference>
<dbReference type="InterPro" id="IPR022927">
    <property type="entry name" value="RppH"/>
</dbReference>
<dbReference type="NCBIfam" id="NF001938">
    <property type="entry name" value="PRK00714.1-5"/>
    <property type="match status" value="1"/>
</dbReference>
<dbReference type="RefSeq" id="WP_165780599.1">
    <property type="nucleotide sequence ID" value="NZ_PHHC01000057.1"/>
</dbReference>
<evidence type="ECO:0000313" key="4">
    <source>
        <dbReference type="Proteomes" id="UP000239425"/>
    </source>
</evidence>
<evidence type="ECO:0000259" key="2">
    <source>
        <dbReference type="PROSITE" id="PS51462"/>
    </source>
</evidence>
<dbReference type="AlphaFoldDB" id="A0A2S5REX2"/>
<sequence length="197" mass="23106">MKFRFLRKLHLFFQAFVRSGSDTQDPKYRLGVGIMLVNKQGKIFVGKRTGYSEWQMPQGGVDFYQKKPEPSLKAAWRELWEEVGVQEQCQLVTHTRQAYSYDFPPFSFRKFNLWKLWFNGQKQIWYGFLFSGTDSDIDLNATIHPEFTAWKWIDKQELIADCTSFKRSVYVGVLKELWPFMEAALSSSSPVTEDSVL</sequence>
<dbReference type="InterPro" id="IPR000086">
    <property type="entry name" value="NUDIX_hydrolase_dom"/>
</dbReference>
<dbReference type="CDD" id="cd03671">
    <property type="entry name" value="NUDIX_Ap4A_hydrolase_plant_like"/>
    <property type="match status" value="1"/>
</dbReference>